<keyword evidence="2" id="KW-1185">Reference proteome</keyword>
<organism evidence="1 2">
    <name type="scientific">Nephila pilipes</name>
    <name type="common">Giant wood spider</name>
    <name type="synonym">Nephila maculata</name>
    <dbReference type="NCBI Taxonomy" id="299642"/>
    <lineage>
        <taxon>Eukaryota</taxon>
        <taxon>Metazoa</taxon>
        <taxon>Ecdysozoa</taxon>
        <taxon>Arthropoda</taxon>
        <taxon>Chelicerata</taxon>
        <taxon>Arachnida</taxon>
        <taxon>Araneae</taxon>
        <taxon>Araneomorphae</taxon>
        <taxon>Entelegynae</taxon>
        <taxon>Araneoidea</taxon>
        <taxon>Nephilidae</taxon>
        <taxon>Nephila</taxon>
    </lineage>
</organism>
<evidence type="ECO:0000313" key="2">
    <source>
        <dbReference type="Proteomes" id="UP000887013"/>
    </source>
</evidence>
<dbReference type="InterPro" id="IPR001888">
    <property type="entry name" value="Transposase_1"/>
</dbReference>
<reference evidence="1" key="1">
    <citation type="submission" date="2020-08" db="EMBL/GenBank/DDBJ databases">
        <title>Multicomponent nature underlies the extraordinary mechanical properties of spider dragline silk.</title>
        <authorList>
            <person name="Kono N."/>
            <person name="Nakamura H."/>
            <person name="Mori M."/>
            <person name="Yoshida Y."/>
            <person name="Ohtoshi R."/>
            <person name="Malay A.D."/>
            <person name="Moran D.A.P."/>
            <person name="Tomita M."/>
            <person name="Numata K."/>
            <person name="Arakawa K."/>
        </authorList>
    </citation>
    <scope>NUCLEOTIDE SEQUENCE</scope>
</reference>
<dbReference type="AlphaFoldDB" id="A0A8X6PFR0"/>
<dbReference type="Gene3D" id="3.30.420.10">
    <property type="entry name" value="Ribonuclease H-like superfamily/Ribonuclease H"/>
    <property type="match status" value="1"/>
</dbReference>
<dbReference type="EMBL" id="BMAW01069391">
    <property type="protein sequence ID" value="GFT68731.1"/>
    <property type="molecule type" value="Genomic_DNA"/>
</dbReference>
<evidence type="ECO:0000313" key="1">
    <source>
        <dbReference type="EMBL" id="GFT68731.1"/>
    </source>
</evidence>
<protein>
    <submittedName>
        <fullName evidence="1">Uncharacterized protein</fullName>
    </submittedName>
</protein>
<gene>
    <name evidence="1" type="ORF">NPIL_181511</name>
</gene>
<comment type="caution">
    <text evidence="1">The sequence shown here is derived from an EMBL/GenBank/DDBJ whole genome shotgun (WGS) entry which is preliminary data.</text>
</comment>
<dbReference type="Proteomes" id="UP000887013">
    <property type="component" value="Unassembled WGS sequence"/>
</dbReference>
<sequence>MVTVCWSGSGVIHYSCMEPSQSITADVNCYQLDEMMRNLAIKQPKLVKRMNFSARQRSTTCRTNDQVKAAGVEVGNSPSPTVLARPCRPH</sequence>
<dbReference type="OrthoDB" id="616263at2759"/>
<dbReference type="GO" id="GO:0003676">
    <property type="term" value="F:nucleic acid binding"/>
    <property type="evidence" value="ECO:0007669"/>
    <property type="project" value="InterPro"/>
</dbReference>
<name>A0A8X6PFR0_NEPPI</name>
<dbReference type="Pfam" id="PF01359">
    <property type="entry name" value="Transposase_1"/>
    <property type="match status" value="1"/>
</dbReference>
<accession>A0A8X6PFR0</accession>
<dbReference type="InterPro" id="IPR036397">
    <property type="entry name" value="RNaseH_sf"/>
</dbReference>
<proteinExistence type="predicted"/>